<feature type="transmembrane region" description="Helical" evidence="7">
    <location>
        <begin position="82"/>
        <end position="103"/>
    </location>
</feature>
<dbReference type="Proteomes" id="UP000594468">
    <property type="component" value="Chromosome"/>
</dbReference>
<protein>
    <submittedName>
        <fullName evidence="9">MFS transporter</fullName>
    </submittedName>
</protein>
<sequence length="458" mass="49742">MSEKPKNSRASNSGLRTFYTIVLTQTLSLIGSRISGLAIGIWLYNETGNATPLALVAFFSMLPMVLASSFAGVLADRWDRRYVMAISDGGQAIGTVLLMMSFLSGDFQIWHLYFVTALQSLFGAFQGPAFTASVTMLVPDDQRDRANSLMQISQPTAGVIAPAIAGFMFAWFGVVGTLVFDLLTFFVAFAVILMVHIPRPRKSQEASQYERSMLADMTTGFRYLWQRQPLLWAVLFVSLLNFLVSGAGVLFTPYILARTGSEQQLGILLSLMDLGMLAGGIVMSAWGGTRPRIHTAMISAIFLCIFLMLAGLAQSFPALIIISTIILFPNMFTNAAFMSIMQTKIAPDMQGRVFASLQQVSTLLIPIAYLIVGPLADHVFEPAVQTEAWAALAPFFGSEAGAGMGLQIFIYGGLALIASIIMYATPSVRNMEATLPDYMPETDEDETSIELEVGAISA</sequence>
<feature type="transmembrane region" description="Helical" evidence="7">
    <location>
        <begin position="230"/>
        <end position="255"/>
    </location>
</feature>
<feature type="transmembrane region" description="Helical" evidence="7">
    <location>
        <begin position="267"/>
        <end position="286"/>
    </location>
</feature>
<dbReference type="SUPFAM" id="SSF103473">
    <property type="entry name" value="MFS general substrate transporter"/>
    <property type="match status" value="1"/>
</dbReference>
<keyword evidence="2" id="KW-0813">Transport</keyword>
<dbReference type="Pfam" id="PF07690">
    <property type="entry name" value="MFS_1"/>
    <property type="match status" value="1"/>
</dbReference>
<feature type="transmembrane region" description="Helical" evidence="7">
    <location>
        <begin position="109"/>
        <end position="131"/>
    </location>
</feature>
<dbReference type="GO" id="GO:0022857">
    <property type="term" value="F:transmembrane transporter activity"/>
    <property type="evidence" value="ECO:0007669"/>
    <property type="project" value="InterPro"/>
</dbReference>
<evidence type="ECO:0000256" key="7">
    <source>
        <dbReference type="SAM" id="Phobius"/>
    </source>
</evidence>
<dbReference type="CDD" id="cd06173">
    <property type="entry name" value="MFS_MefA_like"/>
    <property type="match status" value="1"/>
</dbReference>
<keyword evidence="5 7" id="KW-1133">Transmembrane helix</keyword>
<feature type="transmembrane region" description="Helical" evidence="7">
    <location>
        <begin position="404"/>
        <end position="424"/>
    </location>
</feature>
<feature type="domain" description="Major facilitator superfamily (MFS) profile" evidence="8">
    <location>
        <begin position="1"/>
        <end position="202"/>
    </location>
</feature>
<evidence type="ECO:0000256" key="5">
    <source>
        <dbReference type="ARBA" id="ARBA00022989"/>
    </source>
</evidence>
<proteinExistence type="predicted"/>
<organism evidence="9 10">
    <name type="scientific">Phototrophicus methaneseepsis</name>
    <dbReference type="NCBI Taxonomy" id="2710758"/>
    <lineage>
        <taxon>Bacteria</taxon>
        <taxon>Bacillati</taxon>
        <taxon>Chloroflexota</taxon>
        <taxon>Candidatus Thermofontia</taxon>
        <taxon>Phototrophicales</taxon>
        <taxon>Phototrophicaceae</taxon>
        <taxon>Phototrophicus</taxon>
    </lineage>
</organism>
<dbReference type="InterPro" id="IPR011701">
    <property type="entry name" value="MFS"/>
</dbReference>
<evidence type="ECO:0000256" key="6">
    <source>
        <dbReference type="ARBA" id="ARBA00023136"/>
    </source>
</evidence>
<dbReference type="InterPro" id="IPR020846">
    <property type="entry name" value="MFS_dom"/>
</dbReference>
<gene>
    <name evidence="9" type="ORF">G4Y79_22445</name>
</gene>
<evidence type="ECO:0000259" key="8">
    <source>
        <dbReference type="PROSITE" id="PS50850"/>
    </source>
</evidence>
<dbReference type="Gene3D" id="1.20.1250.20">
    <property type="entry name" value="MFS general substrate transporter like domains"/>
    <property type="match status" value="1"/>
</dbReference>
<feature type="transmembrane region" description="Helical" evidence="7">
    <location>
        <begin position="152"/>
        <end position="172"/>
    </location>
</feature>
<feature type="transmembrane region" description="Helical" evidence="7">
    <location>
        <begin position="21"/>
        <end position="44"/>
    </location>
</feature>
<feature type="transmembrane region" description="Helical" evidence="7">
    <location>
        <begin position="319"/>
        <end position="341"/>
    </location>
</feature>
<accession>A0A7S8E8P8</accession>
<keyword evidence="6 7" id="KW-0472">Membrane</keyword>
<dbReference type="PANTHER" id="PTHR43266">
    <property type="entry name" value="MACROLIDE-EFFLUX PROTEIN"/>
    <property type="match status" value="1"/>
</dbReference>
<dbReference type="RefSeq" id="WP_195170481.1">
    <property type="nucleotide sequence ID" value="NZ_CP062983.1"/>
</dbReference>
<keyword evidence="10" id="KW-1185">Reference proteome</keyword>
<evidence type="ECO:0000256" key="3">
    <source>
        <dbReference type="ARBA" id="ARBA00022475"/>
    </source>
</evidence>
<dbReference type="KEGG" id="pmet:G4Y79_22445"/>
<feature type="transmembrane region" description="Helical" evidence="7">
    <location>
        <begin position="353"/>
        <end position="372"/>
    </location>
</feature>
<dbReference type="InterPro" id="IPR036259">
    <property type="entry name" value="MFS_trans_sf"/>
</dbReference>
<name>A0A7S8E8P8_9CHLR</name>
<dbReference type="EMBL" id="CP062983">
    <property type="protein sequence ID" value="QPC82412.1"/>
    <property type="molecule type" value="Genomic_DNA"/>
</dbReference>
<evidence type="ECO:0000313" key="9">
    <source>
        <dbReference type="EMBL" id="QPC82412.1"/>
    </source>
</evidence>
<dbReference type="AlphaFoldDB" id="A0A7S8E8P8"/>
<evidence type="ECO:0000313" key="10">
    <source>
        <dbReference type="Proteomes" id="UP000594468"/>
    </source>
</evidence>
<feature type="transmembrane region" description="Helical" evidence="7">
    <location>
        <begin position="50"/>
        <end position="75"/>
    </location>
</feature>
<reference evidence="9 10" key="1">
    <citation type="submission" date="2020-02" db="EMBL/GenBank/DDBJ databases">
        <authorList>
            <person name="Zheng R.K."/>
            <person name="Sun C.M."/>
        </authorList>
    </citation>
    <scope>NUCLEOTIDE SEQUENCE [LARGE SCALE GENOMIC DNA]</scope>
    <source>
        <strain evidence="10">rifampicinis</strain>
    </source>
</reference>
<evidence type="ECO:0000256" key="4">
    <source>
        <dbReference type="ARBA" id="ARBA00022692"/>
    </source>
</evidence>
<evidence type="ECO:0000256" key="1">
    <source>
        <dbReference type="ARBA" id="ARBA00004651"/>
    </source>
</evidence>
<feature type="transmembrane region" description="Helical" evidence="7">
    <location>
        <begin position="293"/>
        <end position="313"/>
    </location>
</feature>
<dbReference type="PANTHER" id="PTHR43266:SF2">
    <property type="entry name" value="MAJOR FACILITATOR SUPERFAMILY (MFS) PROFILE DOMAIN-CONTAINING PROTEIN"/>
    <property type="match status" value="1"/>
</dbReference>
<comment type="subcellular location">
    <subcellularLocation>
        <location evidence="1">Cell membrane</location>
        <topology evidence="1">Multi-pass membrane protein</topology>
    </subcellularLocation>
</comment>
<keyword evidence="3" id="KW-1003">Cell membrane</keyword>
<keyword evidence="4 7" id="KW-0812">Transmembrane</keyword>
<dbReference type="GO" id="GO:0005886">
    <property type="term" value="C:plasma membrane"/>
    <property type="evidence" value="ECO:0007669"/>
    <property type="project" value="UniProtKB-SubCell"/>
</dbReference>
<evidence type="ECO:0000256" key="2">
    <source>
        <dbReference type="ARBA" id="ARBA00022448"/>
    </source>
</evidence>
<feature type="transmembrane region" description="Helical" evidence="7">
    <location>
        <begin position="178"/>
        <end position="197"/>
    </location>
</feature>
<dbReference type="PROSITE" id="PS50850">
    <property type="entry name" value="MFS"/>
    <property type="match status" value="1"/>
</dbReference>